<evidence type="ECO:0000313" key="2">
    <source>
        <dbReference type="EMBL" id="ODN69558.1"/>
    </source>
</evidence>
<accession>A0A1E3GZQ1</accession>
<gene>
    <name evidence="2" type="ORF">A6302_03152</name>
</gene>
<dbReference type="Pfam" id="PF22262">
    <property type="entry name" value="DUF6950"/>
    <property type="match status" value="1"/>
</dbReference>
<comment type="caution">
    <text evidence="2">The sequence shown here is derived from an EMBL/GenBank/DDBJ whole genome shotgun (WGS) entry which is preliminary data.</text>
</comment>
<evidence type="ECO:0000313" key="3">
    <source>
        <dbReference type="Proteomes" id="UP000094622"/>
    </source>
</evidence>
<protein>
    <recommendedName>
        <fullName evidence="1">DUF6950 domain-containing protein</fullName>
    </recommendedName>
</protein>
<name>A0A1E3GZQ1_9HYPH</name>
<sequence>MIDGARVQDFAARQGRIAARWGVSDCSIRLGDWTREAAGIDAAAPVRGTYDSALTCARLLRREGGLDRLVARLMAGAGFCPTDEHDLPGVGAVGVIGLPGRLFHQWGASATARTGSCSAGMASTGIAPPRWTR</sequence>
<dbReference type="OrthoDB" id="6586924at2"/>
<dbReference type="AlphaFoldDB" id="A0A1E3GZQ1"/>
<evidence type="ECO:0000259" key="1">
    <source>
        <dbReference type="Pfam" id="PF22262"/>
    </source>
</evidence>
<reference evidence="2 3" key="1">
    <citation type="submission" date="2016-07" db="EMBL/GenBank/DDBJ databases">
        <title>Draft Genome Sequence of Methylobrevis pamukkalensis PK2.</title>
        <authorList>
            <person name="Vasilenko O.V."/>
            <person name="Doronina N.V."/>
            <person name="Shmareva M.N."/>
            <person name="Tarlachkov S.V."/>
            <person name="Mustakhimov I."/>
            <person name="Trotsenko Y.A."/>
        </authorList>
    </citation>
    <scope>NUCLEOTIDE SEQUENCE [LARGE SCALE GENOMIC DNA]</scope>
    <source>
        <strain evidence="2 3">PK2</strain>
    </source>
</reference>
<keyword evidence="3" id="KW-1185">Reference proteome</keyword>
<dbReference type="EMBL" id="MCRJ01000085">
    <property type="protein sequence ID" value="ODN69558.1"/>
    <property type="molecule type" value="Genomic_DNA"/>
</dbReference>
<organism evidence="2 3">
    <name type="scientific">Methylobrevis pamukkalensis</name>
    <dbReference type="NCBI Taxonomy" id="1439726"/>
    <lineage>
        <taxon>Bacteria</taxon>
        <taxon>Pseudomonadati</taxon>
        <taxon>Pseudomonadota</taxon>
        <taxon>Alphaproteobacteria</taxon>
        <taxon>Hyphomicrobiales</taxon>
        <taxon>Pleomorphomonadaceae</taxon>
        <taxon>Methylobrevis</taxon>
    </lineage>
</organism>
<feature type="domain" description="DUF6950" evidence="1">
    <location>
        <begin position="5"/>
        <end position="73"/>
    </location>
</feature>
<proteinExistence type="predicted"/>
<dbReference type="RefSeq" id="WP_069307572.1">
    <property type="nucleotide sequence ID" value="NZ_MCRJ01000085.1"/>
</dbReference>
<dbReference type="InterPro" id="IPR053802">
    <property type="entry name" value="DUF6950"/>
</dbReference>
<dbReference type="Proteomes" id="UP000094622">
    <property type="component" value="Unassembled WGS sequence"/>
</dbReference>